<dbReference type="EMBL" id="AP027272">
    <property type="protein sequence ID" value="BDX06897.1"/>
    <property type="molecule type" value="Genomic_DNA"/>
</dbReference>
<evidence type="ECO:0000256" key="1">
    <source>
        <dbReference type="SAM" id="Phobius"/>
    </source>
</evidence>
<proteinExistence type="predicted"/>
<evidence type="ECO:0000313" key="3">
    <source>
        <dbReference type="Proteomes" id="UP001333710"/>
    </source>
</evidence>
<organism evidence="2 3">
    <name type="scientific">Planctobacterium marinum</name>
    <dbReference type="NCBI Taxonomy" id="1631968"/>
    <lineage>
        <taxon>Bacteria</taxon>
        <taxon>Pseudomonadati</taxon>
        <taxon>Pseudomonadota</taxon>
        <taxon>Gammaproteobacteria</taxon>
        <taxon>Alteromonadales</taxon>
        <taxon>Alteromonadaceae</taxon>
        <taxon>Planctobacterium</taxon>
    </lineage>
</organism>
<keyword evidence="1" id="KW-0472">Membrane</keyword>
<dbReference type="InterPro" id="IPR019587">
    <property type="entry name" value="Polyketide_cyclase/dehydratase"/>
</dbReference>
<dbReference type="KEGG" id="pmaw:MACH26_24180"/>
<dbReference type="RefSeq" id="WP_338292893.1">
    <property type="nucleotide sequence ID" value="NZ_AP027272.1"/>
</dbReference>
<sequence>MKVLKLAASGLIGFVLLLVIIGFLLPSEFHVQRKITIDAPAAKVFPYVVDLKQWRNWGIWFSRDPNMQITYSGAAGEIGHKSAWISESEGSGEMTITSFTANQKLIYNLYFPDFDMGSTGEITLAEKEGQTEVTWSDYGDVGGNPVYHYFALMMDSMIGPDFEAGLQNLKALVESN</sequence>
<dbReference type="AlphaFoldDB" id="A0AA48HQM6"/>
<evidence type="ECO:0000313" key="2">
    <source>
        <dbReference type="EMBL" id="BDX06897.1"/>
    </source>
</evidence>
<keyword evidence="1" id="KW-0812">Transmembrane</keyword>
<dbReference type="Pfam" id="PF10604">
    <property type="entry name" value="Polyketide_cyc2"/>
    <property type="match status" value="1"/>
</dbReference>
<feature type="transmembrane region" description="Helical" evidence="1">
    <location>
        <begin position="6"/>
        <end position="25"/>
    </location>
</feature>
<name>A0AA48HQM6_9ALTE</name>
<keyword evidence="3" id="KW-1185">Reference proteome</keyword>
<dbReference type="Gene3D" id="3.30.530.20">
    <property type="match status" value="1"/>
</dbReference>
<dbReference type="CDD" id="cd07818">
    <property type="entry name" value="SRPBCC_1"/>
    <property type="match status" value="1"/>
</dbReference>
<keyword evidence="1" id="KW-1133">Transmembrane helix</keyword>
<accession>A0AA48HQM6</accession>
<gene>
    <name evidence="2" type="ORF">MACH26_24180</name>
</gene>
<dbReference type="Proteomes" id="UP001333710">
    <property type="component" value="Chromosome"/>
</dbReference>
<reference evidence="2" key="1">
    <citation type="submission" date="2023-01" db="EMBL/GenBank/DDBJ databases">
        <title>Complete genome sequence of Planctobacterium marinum strain Dej080120_11.</title>
        <authorList>
            <person name="Ueki S."/>
            <person name="Maruyama F."/>
        </authorList>
    </citation>
    <scope>NUCLEOTIDE SEQUENCE</scope>
    <source>
        <strain evidence="2">Dej080120_11</strain>
    </source>
</reference>
<dbReference type="SUPFAM" id="SSF55961">
    <property type="entry name" value="Bet v1-like"/>
    <property type="match status" value="1"/>
</dbReference>
<protein>
    <submittedName>
        <fullName evidence="2">Potassium-transporting ATPase subunit F</fullName>
    </submittedName>
</protein>
<dbReference type="InterPro" id="IPR023393">
    <property type="entry name" value="START-like_dom_sf"/>
</dbReference>